<gene>
    <name evidence="1" type="ORF">KO493_12210</name>
</gene>
<protein>
    <submittedName>
        <fullName evidence="1">Discoidin domain-containing protein</fullName>
    </submittedName>
</protein>
<keyword evidence="2" id="KW-1185">Reference proteome</keyword>
<evidence type="ECO:0000313" key="1">
    <source>
        <dbReference type="EMBL" id="MBU2951460.1"/>
    </source>
</evidence>
<proteinExistence type="predicted"/>
<accession>A0ACC5UB99</accession>
<name>A0ACC5UB99_9FLAO</name>
<evidence type="ECO:0000313" key="2">
    <source>
        <dbReference type="Proteomes" id="UP001647509"/>
    </source>
</evidence>
<sequence length="789" mass="87208">MKTKSTFRFSAFILMALCINFLTAQNDPNLGIRADWMRGAWGLNWKPVYYTNDNVERAMSIEPFLEQIDHLETIDYIQLHLSESYIYSACHTAPHDILESLWRDDMVDGSPVNLVVPRASSGKDPFKDWLLAVKAKGLKTQIYVNSGQLLWDLPDEIVNVKLRWKQWCNNNAADFINSESYHTDSAYPDRQYMFCYAEYILKEYSERYGDLIDAWIFDTASYMTQNGDDGDSANVNDQRIFEAFANAARAGNANAAVSFNRGVGEREAPGSPFASPTLFDDYTFGHPFGGAGDMTYPEVLYDYNYRVCTWMSDYDGYAFREDNVSWNDNIVGHFDPKMSTTAWNRGATPCLTNDEFVEWNAEGLINGGAISWGAPLIFPFMNRDADATLIMHDYAVEQLTLMDEYLQENQKEETPTVSGGNLALNGTATQSSTSNNGSASRAIDGNTNGKWSAGSVTHTDTEDNAWWELYLDSESTVEEIVIYNRTDCCEDRLSDFVVFMWDEAGNRTLRKFITTAPDGSLSIDVGGLAGYRIRIKSNLAATALSLAEVEVYGTRNLALNGTATQSSTANGGAASRAIDGNTNGAWSSGSVTHTSAEDGAWWALDLDGEYNIGEIKIYNRTDACCTERLSSFTLFIWDSNGNRTLRNVNNTTPDPYITIDAGGVLGKSIRINSNLTGTALSLAEVEVYSASSASTAKAADSKIGASNDAVSTSLKVYPNPVNNVFTVQTPHDSQENVNYSVFNNLGQAVLNGSFKGNSTPIDASELKAGMYFLRVYSGEKTYTKKIVKQ</sequence>
<organism evidence="1 2">
    <name type="scientific">Pseudotamlana agarivorans</name>
    <dbReference type="NCBI Taxonomy" id="481183"/>
    <lineage>
        <taxon>Bacteria</taxon>
        <taxon>Pseudomonadati</taxon>
        <taxon>Bacteroidota</taxon>
        <taxon>Flavobacteriia</taxon>
        <taxon>Flavobacteriales</taxon>
        <taxon>Flavobacteriaceae</taxon>
        <taxon>Pseudotamlana</taxon>
    </lineage>
</organism>
<dbReference type="Proteomes" id="UP001647509">
    <property type="component" value="Unassembled WGS sequence"/>
</dbReference>
<dbReference type="EMBL" id="JAHKPD010000018">
    <property type="protein sequence ID" value="MBU2951460.1"/>
    <property type="molecule type" value="Genomic_DNA"/>
</dbReference>
<reference evidence="1" key="1">
    <citation type="submission" date="2021-05" db="EMBL/GenBank/DDBJ databases">
        <title>Draft genomes of bacteria isolated from model marine particles.</title>
        <authorList>
            <person name="Datta M.S."/>
            <person name="Schwartzman J.A."/>
            <person name="Enke T.N."/>
            <person name="Saavedra J."/>
            <person name="Cermak N."/>
            <person name="Cordero O.X."/>
        </authorList>
    </citation>
    <scope>NUCLEOTIDE SEQUENCE</scope>
    <source>
        <strain evidence="1">I2M19</strain>
    </source>
</reference>
<comment type="caution">
    <text evidence="1">The sequence shown here is derived from an EMBL/GenBank/DDBJ whole genome shotgun (WGS) entry which is preliminary data.</text>
</comment>